<feature type="non-terminal residue" evidence="1">
    <location>
        <position position="245"/>
    </location>
</feature>
<sequence>MLTPYIQNDLNIVFFRLPKTDSSILKNRVLLCPPPAGFENRASGVVDWDGFNEEPKLNKLVDQFLCSPTLREKIVKENQLFEFVSNIQQCQLSDNIYCHHELTVSKFENGFIKTCWHHDNELRAGKIDEKKVRSVLEENIKKFLIHKIQTDLRHHREVTVSDCVLFACKNQVPLLEEVTRYFFKLPDLIDDGKESSVGFNKDSGPYISRLRNSIISLKVDDDPPAQYMRAPKPQYIRSEKWLRWV</sequence>
<dbReference type="RefSeq" id="WP_271345607.1">
    <property type="nucleotide sequence ID" value="NZ_JANJHC010000067.1"/>
</dbReference>
<name>A0A9X3UT32_PASMD</name>
<evidence type="ECO:0000313" key="1">
    <source>
        <dbReference type="EMBL" id="MDA5624358.1"/>
    </source>
</evidence>
<dbReference type="EMBL" id="JANJHC010000067">
    <property type="protein sequence ID" value="MDA5624358.1"/>
    <property type="molecule type" value="Genomic_DNA"/>
</dbReference>
<comment type="caution">
    <text evidence="1">The sequence shown here is derived from an EMBL/GenBank/DDBJ whole genome shotgun (WGS) entry which is preliminary data.</text>
</comment>
<gene>
    <name evidence="1" type="ORF">NM948_12570</name>
</gene>
<proteinExistence type="predicted"/>
<evidence type="ECO:0000313" key="2">
    <source>
        <dbReference type="Proteomes" id="UP001145481"/>
    </source>
</evidence>
<dbReference type="Proteomes" id="UP001145481">
    <property type="component" value="Unassembled WGS sequence"/>
</dbReference>
<dbReference type="AlphaFoldDB" id="A0A9X3UT32"/>
<dbReference type="InterPro" id="IPR010373">
    <property type="entry name" value="DUF968"/>
</dbReference>
<organism evidence="1 2">
    <name type="scientific">Pasteurella multocida</name>
    <dbReference type="NCBI Taxonomy" id="747"/>
    <lineage>
        <taxon>Bacteria</taxon>
        <taxon>Pseudomonadati</taxon>
        <taxon>Pseudomonadota</taxon>
        <taxon>Gammaproteobacteria</taxon>
        <taxon>Pasteurellales</taxon>
        <taxon>Pasteurellaceae</taxon>
        <taxon>Pasteurella</taxon>
    </lineage>
</organism>
<accession>A0A9X3UT32</accession>
<dbReference type="Pfam" id="PF06147">
    <property type="entry name" value="DUF968"/>
    <property type="match status" value="1"/>
</dbReference>
<protein>
    <submittedName>
        <fullName evidence="1">DUF968 domain-containing protein</fullName>
    </submittedName>
</protein>
<reference evidence="1" key="1">
    <citation type="submission" date="2022-07" db="EMBL/GenBank/DDBJ databases">
        <title>Genome-based characterization of novel serogroup A variants of Pasteurella multocida.</title>
        <authorList>
            <person name="Prajapati A."/>
            <person name="Yogisharadhya R."/>
            <person name="Mohanty N."/>
            <person name="Chanda M."/>
            <person name="Mendem S.K."/>
            <person name="Siddaramappa S."/>
            <person name="Shivachandra S.B."/>
        </authorList>
    </citation>
    <scope>NUCLEOTIDE SEQUENCE</scope>
    <source>
        <strain evidence="1">NIVEDIPm19</strain>
    </source>
</reference>